<evidence type="ECO:0000313" key="2">
    <source>
        <dbReference type="Proteomes" id="UP001606134"/>
    </source>
</evidence>
<dbReference type="Proteomes" id="UP001606134">
    <property type="component" value="Unassembled WGS sequence"/>
</dbReference>
<comment type="caution">
    <text evidence="1">The sequence shown here is derived from an EMBL/GenBank/DDBJ whole genome shotgun (WGS) entry which is preliminary data.</text>
</comment>
<dbReference type="EMBL" id="JBIGIC010000001">
    <property type="protein sequence ID" value="MFG6485445.1"/>
    <property type="molecule type" value="Genomic_DNA"/>
</dbReference>
<protein>
    <recommendedName>
        <fullName evidence="3">Transglycosylase SLT domain-containing protein</fullName>
    </recommendedName>
</protein>
<sequence length="160" mass="17531">MPTREKAIAFRDDIITPTLQAIGLHSDAAVELLLGTALQESKLVYRTQIGGGPARGLFQMEMATHDDIFDNYLKYRSTLRNAVLQLKSAPDADAEEELTNNDAYAAAMARVLYKRAPAALPSAGKLSDMAAYWKQYYNTLFGAGTVSQYMNSWNSVMGAA</sequence>
<name>A0ABW7H6B6_9BURK</name>
<gene>
    <name evidence="1" type="ORF">ACG04R_02105</name>
</gene>
<keyword evidence="2" id="KW-1185">Reference proteome</keyword>
<accession>A0ABW7H6B6</accession>
<dbReference type="RefSeq" id="WP_394406069.1">
    <property type="nucleotide sequence ID" value="NZ_JBIGIC010000001.1"/>
</dbReference>
<organism evidence="1 2">
    <name type="scientific">Pelomonas candidula</name>
    <dbReference type="NCBI Taxonomy" id="3299025"/>
    <lineage>
        <taxon>Bacteria</taxon>
        <taxon>Pseudomonadati</taxon>
        <taxon>Pseudomonadota</taxon>
        <taxon>Betaproteobacteria</taxon>
        <taxon>Burkholderiales</taxon>
        <taxon>Sphaerotilaceae</taxon>
        <taxon>Roseateles</taxon>
    </lineage>
</organism>
<proteinExistence type="predicted"/>
<reference evidence="1 2" key="1">
    <citation type="submission" date="2024-08" db="EMBL/GenBank/DDBJ databases">
        <authorList>
            <person name="Lu H."/>
        </authorList>
    </citation>
    <scope>NUCLEOTIDE SEQUENCE [LARGE SCALE GENOMIC DNA]</scope>
    <source>
        <strain evidence="1 2">BYS78W</strain>
    </source>
</reference>
<evidence type="ECO:0000313" key="1">
    <source>
        <dbReference type="EMBL" id="MFG6485445.1"/>
    </source>
</evidence>
<evidence type="ECO:0008006" key="3">
    <source>
        <dbReference type="Google" id="ProtNLM"/>
    </source>
</evidence>